<evidence type="ECO:0000256" key="1">
    <source>
        <dbReference type="ARBA" id="ARBA00006347"/>
    </source>
</evidence>
<evidence type="ECO:0000259" key="3">
    <source>
        <dbReference type="PROSITE" id="PS51352"/>
    </source>
</evidence>
<dbReference type="RefSeq" id="XP_014652684.1">
    <property type="nucleotide sequence ID" value="XM_014797198.1"/>
</dbReference>
<dbReference type="Gene3D" id="3.40.30.10">
    <property type="entry name" value="Glutaredoxin"/>
    <property type="match status" value="3"/>
</dbReference>
<organism evidence="4 5">
    <name type="scientific">Ceratotherium simum simum</name>
    <name type="common">Southern white rhinoceros</name>
    <dbReference type="NCBI Taxonomy" id="73337"/>
    <lineage>
        <taxon>Eukaryota</taxon>
        <taxon>Metazoa</taxon>
        <taxon>Chordata</taxon>
        <taxon>Craniata</taxon>
        <taxon>Vertebrata</taxon>
        <taxon>Euteleostomi</taxon>
        <taxon>Mammalia</taxon>
        <taxon>Eutheria</taxon>
        <taxon>Laurasiatheria</taxon>
        <taxon>Perissodactyla</taxon>
        <taxon>Rhinocerotidae</taxon>
        <taxon>Ceratotherium</taxon>
    </lineage>
</organism>
<dbReference type="Pfam" id="PF13848">
    <property type="entry name" value="Thioredoxin_6"/>
    <property type="match status" value="1"/>
</dbReference>
<feature type="domain" description="Thioredoxin" evidence="3">
    <location>
        <begin position="232"/>
        <end position="358"/>
    </location>
</feature>
<evidence type="ECO:0000256" key="2">
    <source>
        <dbReference type="SAM" id="MobiDB-lite"/>
    </source>
</evidence>
<dbReference type="GeneID" id="101401288"/>
<proteinExistence type="inferred from homology"/>
<dbReference type="CDD" id="cd02982">
    <property type="entry name" value="PDI_b'_family"/>
    <property type="match status" value="1"/>
</dbReference>
<dbReference type="InterPro" id="IPR036249">
    <property type="entry name" value="Thioredoxin-like_sf"/>
</dbReference>
<dbReference type="InterPro" id="IPR013766">
    <property type="entry name" value="Thioredoxin_domain"/>
</dbReference>
<sequence length="441" mass="50938">MGLLLGRRGGGEALVSSVFTLALSDNPSSKKSRNMAEELGKAVEIMGKGKNGVGFGKVDITVEKELQKEFDVKKTPDLKLFFEGNRSEPISCKGVVESAALVVWLRRQISQKAFLFTDTQQVLEFVKSRPLVIIGFFQQRYYVGIPYPISIPYLFMAWNPERHRFHLIWQILFILVDADEPRNRHVFKHFRITEVNIPSVQILNLSSDARYKMPSEEITYENLKKFGRSFLNKIAKKHQSSEEIPKYWDQGPVKQLVGKNFNIIVFDKERDVFVMFYAPWSEKCRALFPVLEELGRKYQNHSTVTIAKIDITANDIQLMNLDRYPFFRLFPTDSQQAVPYKGEHTVKGFLDFLESQIKTRIEDEDELLSVEQTEVIEEEVLAEEEEVPFMEKESPEQKLPELDNGTKLEEPAGQKETAEEKVAKPKGPLRQERKPRVKDEL</sequence>
<dbReference type="PANTHER" id="PTHR18929:SF58">
    <property type="entry name" value="PROTEIN DISULFIDE-ISOMERASE-LIKE PROTEIN OF THE TESTIS"/>
    <property type="match status" value="1"/>
</dbReference>
<feature type="compositionally biased region" description="Basic and acidic residues" evidence="2">
    <location>
        <begin position="389"/>
        <end position="441"/>
    </location>
</feature>
<keyword evidence="4" id="KW-1185">Reference proteome</keyword>
<gene>
    <name evidence="5" type="primary">LOC101401288</name>
</gene>
<dbReference type="Pfam" id="PF00085">
    <property type="entry name" value="Thioredoxin"/>
    <property type="match status" value="1"/>
</dbReference>
<name>A0ABM1DLK3_CERSS</name>
<dbReference type="CDD" id="cd02995">
    <property type="entry name" value="PDI_a_PDI_a'_C"/>
    <property type="match status" value="1"/>
</dbReference>
<dbReference type="SUPFAM" id="SSF52833">
    <property type="entry name" value="Thioredoxin-like"/>
    <property type="match status" value="3"/>
</dbReference>
<evidence type="ECO:0000313" key="5">
    <source>
        <dbReference type="RefSeq" id="XP_014652684.1"/>
    </source>
</evidence>
<protein>
    <submittedName>
        <fullName evidence="5">Protein disulfide-isomerase-like protein of the testis</fullName>
    </submittedName>
</protein>
<evidence type="ECO:0000313" key="4">
    <source>
        <dbReference type="Proteomes" id="UP000694910"/>
    </source>
</evidence>
<dbReference type="Proteomes" id="UP000694910">
    <property type="component" value="Unplaced"/>
</dbReference>
<comment type="similarity">
    <text evidence="1">Belongs to the protein disulfide isomerase family.</text>
</comment>
<dbReference type="PANTHER" id="PTHR18929">
    <property type="entry name" value="PROTEIN DISULFIDE ISOMERASE"/>
    <property type="match status" value="1"/>
</dbReference>
<feature type="region of interest" description="Disordered" evidence="2">
    <location>
        <begin position="382"/>
        <end position="441"/>
    </location>
</feature>
<dbReference type="PROSITE" id="PS51352">
    <property type="entry name" value="THIOREDOXIN_2"/>
    <property type="match status" value="1"/>
</dbReference>
<dbReference type="CDD" id="cd02961">
    <property type="entry name" value="PDI_a_family"/>
    <property type="match status" value="1"/>
</dbReference>
<reference evidence="5" key="1">
    <citation type="submission" date="2025-08" db="UniProtKB">
        <authorList>
            <consortium name="RefSeq"/>
        </authorList>
    </citation>
    <scope>IDENTIFICATION</scope>
</reference>
<accession>A0ABM1DLK3</accession>